<dbReference type="AlphaFoldDB" id="A0A1L8SVF5"/>
<gene>
    <name evidence="2" type="ORF">RV00_GL002077</name>
</gene>
<feature type="transmembrane region" description="Helical" evidence="1">
    <location>
        <begin position="21"/>
        <end position="42"/>
    </location>
</feature>
<dbReference type="Proteomes" id="UP000183700">
    <property type="component" value="Unassembled WGS sequence"/>
</dbReference>
<evidence type="ECO:0000256" key="1">
    <source>
        <dbReference type="SAM" id="Phobius"/>
    </source>
</evidence>
<feature type="transmembrane region" description="Helical" evidence="1">
    <location>
        <begin position="48"/>
        <end position="67"/>
    </location>
</feature>
<keyword evidence="3" id="KW-1185">Reference proteome</keyword>
<feature type="transmembrane region" description="Helical" evidence="1">
    <location>
        <begin position="126"/>
        <end position="148"/>
    </location>
</feature>
<keyword evidence="1" id="KW-0812">Transmembrane</keyword>
<accession>A0A1L8SVF5</accession>
<evidence type="ECO:0000313" key="3">
    <source>
        <dbReference type="Proteomes" id="UP000183700"/>
    </source>
</evidence>
<organism evidence="2 3">
    <name type="scientific">Enterococcus devriesei</name>
    <dbReference type="NCBI Taxonomy" id="319970"/>
    <lineage>
        <taxon>Bacteria</taxon>
        <taxon>Bacillati</taxon>
        <taxon>Bacillota</taxon>
        <taxon>Bacilli</taxon>
        <taxon>Lactobacillales</taxon>
        <taxon>Enterococcaceae</taxon>
        <taxon>Enterococcus</taxon>
    </lineage>
</organism>
<dbReference type="STRING" id="319970.RV00_GL002077"/>
<name>A0A1L8SVF5_9ENTE</name>
<comment type="caution">
    <text evidence="2">The sequence shown here is derived from an EMBL/GenBank/DDBJ whole genome shotgun (WGS) entry which is preliminary data.</text>
</comment>
<feature type="transmembrane region" description="Helical" evidence="1">
    <location>
        <begin position="155"/>
        <end position="176"/>
    </location>
</feature>
<reference evidence="2 3" key="1">
    <citation type="submission" date="2014-12" db="EMBL/GenBank/DDBJ databases">
        <title>Draft genome sequences of 29 type strains of Enterococci.</title>
        <authorList>
            <person name="Zhong Z."/>
            <person name="Sun Z."/>
            <person name="Liu W."/>
            <person name="Zhang W."/>
            <person name="Zhang H."/>
        </authorList>
    </citation>
    <scope>NUCLEOTIDE SEQUENCE [LARGE SCALE GENOMIC DNA]</scope>
    <source>
        <strain evidence="2 3">DSM 22802</strain>
    </source>
</reference>
<dbReference type="EMBL" id="JXKM01000004">
    <property type="protein sequence ID" value="OJG35933.1"/>
    <property type="molecule type" value="Genomic_DNA"/>
</dbReference>
<keyword evidence="1" id="KW-1133">Transmembrane helix</keyword>
<evidence type="ECO:0000313" key="2">
    <source>
        <dbReference type="EMBL" id="OJG35933.1"/>
    </source>
</evidence>
<keyword evidence="1" id="KW-0472">Membrane</keyword>
<sequence>MLKNQVQQVSYSRLFFSSIRFISWKLWCLQFVLVGLSLGFLVSKRMDFELLLKGLTGLVLFSAIFFADEVFKSYTTRMWELEQTFKYDLKQHTAMKLLAFGIFDLLFIFFLALAAGHFFSGSFFQFALFLLAPYNVFCIVLFSVFTLFRNRLTNIVLWSTSGILVAAAIIVSSLVNIYQVPLLYWGIVYSLTLMGLIGLIKKMLAITREGSFYEIEN</sequence>
<feature type="transmembrane region" description="Helical" evidence="1">
    <location>
        <begin position="182"/>
        <end position="200"/>
    </location>
</feature>
<evidence type="ECO:0008006" key="4">
    <source>
        <dbReference type="Google" id="ProtNLM"/>
    </source>
</evidence>
<feature type="transmembrane region" description="Helical" evidence="1">
    <location>
        <begin position="97"/>
        <end position="120"/>
    </location>
</feature>
<protein>
    <recommendedName>
        <fullName evidence="4">Brp/Blh family beta-carotene 15,15'-monooxygenase</fullName>
    </recommendedName>
</protein>
<proteinExistence type="predicted"/>